<name>A0A0R2IHE6_9LACO</name>
<protein>
    <submittedName>
        <fullName evidence="3">Uncharacterized protein</fullName>
    </submittedName>
</protein>
<organism evidence="3 4">
    <name type="scientific">Pediococcus cellicola</name>
    <dbReference type="NCBI Taxonomy" id="319652"/>
    <lineage>
        <taxon>Bacteria</taxon>
        <taxon>Bacillati</taxon>
        <taxon>Bacillota</taxon>
        <taxon>Bacilli</taxon>
        <taxon>Lactobacillales</taxon>
        <taxon>Lactobacillaceae</taxon>
        <taxon>Pediococcus</taxon>
    </lineage>
</organism>
<evidence type="ECO:0000313" key="3">
    <source>
        <dbReference type="EMBL" id="KRN64328.1"/>
    </source>
</evidence>
<comment type="caution">
    <text evidence="3">The sequence shown here is derived from an EMBL/GenBank/DDBJ whole genome shotgun (WGS) entry which is preliminary data.</text>
</comment>
<dbReference type="PATRIC" id="fig|319652.3.peg.654"/>
<evidence type="ECO:0000256" key="2">
    <source>
        <dbReference type="SAM" id="SignalP"/>
    </source>
</evidence>
<keyword evidence="4" id="KW-1185">Reference proteome</keyword>
<feature type="transmembrane region" description="Helical" evidence="1">
    <location>
        <begin position="136"/>
        <end position="154"/>
    </location>
</feature>
<gene>
    <name evidence="3" type="ORF">IV80_GL000646</name>
</gene>
<keyword evidence="1" id="KW-0472">Membrane</keyword>
<feature type="signal peptide" evidence="2">
    <location>
        <begin position="1"/>
        <end position="21"/>
    </location>
</feature>
<proteinExistence type="predicted"/>
<keyword evidence="1" id="KW-1133">Transmembrane helix</keyword>
<accession>A0A0R2IHE6</accession>
<evidence type="ECO:0000313" key="4">
    <source>
        <dbReference type="Proteomes" id="UP000051568"/>
    </source>
</evidence>
<dbReference type="AlphaFoldDB" id="A0A0R2IHE6"/>
<feature type="chain" id="PRO_5006418410" evidence="2">
    <location>
        <begin position="22"/>
        <end position="161"/>
    </location>
</feature>
<evidence type="ECO:0000256" key="1">
    <source>
        <dbReference type="SAM" id="Phobius"/>
    </source>
</evidence>
<keyword evidence="1" id="KW-0812">Transmembrane</keyword>
<dbReference type="EMBL" id="JQBR01000017">
    <property type="protein sequence ID" value="KRN64328.1"/>
    <property type="molecule type" value="Genomic_DNA"/>
</dbReference>
<dbReference type="Proteomes" id="UP000051568">
    <property type="component" value="Unassembled WGS sequence"/>
</dbReference>
<reference evidence="3 4" key="1">
    <citation type="journal article" date="2015" name="Genome Announc.">
        <title>Expanding the biotechnology potential of lactobacilli through comparative genomics of 213 strains and associated genera.</title>
        <authorList>
            <person name="Sun Z."/>
            <person name="Harris H.M."/>
            <person name="McCann A."/>
            <person name="Guo C."/>
            <person name="Argimon S."/>
            <person name="Zhang W."/>
            <person name="Yang X."/>
            <person name="Jeffery I.B."/>
            <person name="Cooney J.C."/>
            <person name="Kagawa T.F."/>
            <person name="Liu W."/>
            <person name="Song Y."/>
            <person name="Salvetti E."/>
            <person name="Wrobel A."/>
            <person name="Rasinkangas P."/>
            <person name="Parkhill J."/>
            <person name="Rea M.C."/>
            <person name="O'Sullivan O."/>
            <person name="Ritari J."/>
            <person name="Douillard F.P."/>
            <person name="Paul Ross R."/>
            <person name="Yang R."/>
            <person name="Briner A.E."/>
            <person name="Felis G.E."/>
            <person name="de Vos W.M."/>
            <person name="Barrangou R."/>
            <person name="Klaenhammer T.R."/>
            <person name="Caufield P.W."/>
            <person name="Cui Y."/>
            <person name="Zhang H."/>
            <person name="O'Toole P.W."/>
        </authorList>
    </citation>
    <scope>NUCLEOTIDE SEQUENCE [LARGE SCALE GENOMIC DNA]</scope>
    <source>
        <strain evidence="3 4">DSM 17757</strain>
    </source>
</reference>
<sequence length="161" mass="18109">MYFIFVLATICALTIFNKSFGQFVATSDPVVDQIVTTVNAKIPQYNGYTITIDAATIKPDIKTAVGQVYENRPIKVNPTGFQNSVKQQLINDGVPELVINSSIGAALETKLTTEYQNAFQNEYLLAFREKLPTYKMITYVIMAVTFIIGTLFRIRYVHSKH</sequence>
<keyword evidence="2" id="KW-0732">Signal</keyword>